<keyword evidence="1" id="KW-1133">Transmembrane helix</keyword>
<dbReference type="PANTHER" id="PTHR33979:SF2">
    <property type="entry name" value="PEPTIDASE M50B-LIKE-DOMAIN-CONTAINING PROTEIN"/>
    <property type="match status" value="1"/>
</dbReference>
<feature type="transmembrane region" description="Helical" evidence="1">
    <location>
        <begin position="9"/>
        <end position="26"/>
    </location>
</feature>
<gene>
    <name evidence="2" type="ORF">METZ01_LOCUS10646</name>
</gene>
<dbReference type="AlphaFoldDB" id="A0A381NT70"/>
<feature type="transmembrane region" description="Helical" evidence="1">
    <location>
        <begin position="197"/>
        <end position="217"/>
    </location>
</feature>
<dbReference type="PANTHER" id="PTHR33979">
    <property type="entry name" value="OS02G0221600 PROTEIN"/>
    <property type="match status" value="1"/>
</dbReference>
<evidence type="ECO:0000313" key="2">
    <source>
        <dbReference type="EMBL" id="SUZ57792.1"/>
    </source>
</evidence>
<dbReference type="InterPro" id="IPR049500">
    <property type="entry name" value="Peptidase_M50B-like"/>
</dbReference>
<evidence type="ECO:0008006" key="3">
    <source>
        <dbReference type="Google" id="ProtNLM"/>
    </source>
</evidence>
<proteinExistence type="predicted"/>
<protein>
    <recommendedName>
        <fullName evidence="3">M50 family peptidase</fullName>
    </recommendedName>
</protein>
<name>A0A381NT70_9ZZZZ</name>
<keyword evidence="1" id="KW-0472">Membrane</keyword>
<evidence type="ECO:0000256" key="1">
    <source>
        <dbReference type="SAM" id="Phobius"/>
    </source>
</evidence>
<keyword evidence="1" id="KW-0812">Transmembrane</keyword>
<dbReference type="Pfam" id="PF13398">
    <property type="entry name" value="Peptidase_M50B"/>
    <property type="match status" value="1"/>
</dbReference>
<feature type="transmembrane region" description="Helical" evidence="1">
    <location>
        <begin position="77"/>
        <end position="99"/>
    </location>
</feature>
<dbReference type="EMBL" id="UINC01000578">
    <property type="protein sequence ID" value="SUZ57792.1"/>
    <property type="molecule type" value="Genomic_DNA"/>
</dbReference>
<organism evidence="2">
    <name type="scientific">marine metagenome</name>
    <dbReference type="NCBI Taxonomy" id="408172"/>
    <lineage>
        <taxon>unclassified sequences</taxon>
        <taxon>metagenomes</taxon>
        <taxon>ecological metagenomes</taxon>
    </lineage>
</organism>
<reference evidence="2" key="1">
    <citation type="submission" date="2018-05" db="EMBL/GenBank/DDBJ databases">
        <authorList>
            <person name="Lanie J.A."/>
            <person name="Ng W.-L."/>
            <person name="Kazmierczak K.M."/>
            <person name="Andrzejewski T.M."/>
            <person name="Davidsen T.M."/>
            <person name="Wayne K.J."/>
            <person name="Tettelin H."/>
            <person name="Glass J.I."/>
            <person name="Rusch D."/>
            <person name="Podicherti R."/>
            <person name="Tsui H.-C.T."/>
            <person name="Winkler M.E."/>
        </authorList>
    </citation>
    <scope>NUCLEOTIDE SEQUENCE</scope>
</reference>
<feature type="transmembrane region" description="Helical" evidence="1">
    <location>
        <begin position="152"/>
        <end position="170"/>
    </location>
</feature>
<accession>A0A381NT70</accession>
<feature type="transmembrane region" description="Helical" evidence="1">
    <location>
        <begin position="129"/>
        <end position="145"/>
    </location>
</feature>
<sequence length="223" mass="24133">MKQKLVGKLRFLSGFAMFLGGLWFLWDTPLIYPLKIFVVLLHEISHGIAALATGGSIERITLDAEQGGACYCDGGNAFLTLSAGYLGSLLWGGLIFSVARMKRVNTGWINSLIGVAVIVLSLMYIRSDFGLVFGLVFGVTLFFAAQKTGPAMNRGVLFVLGLTSALYAILDIKGDVLDRPEALSDARMLADLTGIPALVWGIAWISIAIIYSLWLLYGAYEEA</sequence>
<feature type="transmembrane region" description="Helical" evidence="1">
    <location>
        <begin position="106"/>
        <end position="123"/>
    </location>
</feature>